<dbReference type="Gene3D" id="3.30.200.20">
    <property type="entry name" value="Phosphorylase Kinase, domain 1"/>
    <property type="match status" value="1"/>
</dbReference>
<protein>
    <submittedName>
        <fullName evidence="3">Phosphotransferase family protein</fullName>
    </submittedName>
</protein>
<dbReference type="InterPro" id="IPR041726">
    <property type="entry name" value="ACAD10_11_N"/>
</dbReference>
<evidence type="ECO:0000259" key="2">
    <source>
        <dbReference type="Pfam" id="PF01636"/>
    </source>
</evidence>
<sequence length="378" mass="41167">MADERPGEAAEGRAALGIDEGEARVGDAREEAAFARWLAAARGADEVEVLEVDRPTGGFSAETLLVRVAVAKEGRRVEERVVVKREVPDPAIYPEPAPGLDVEVEIQHRCIEALAAHTDVPVAPLLGWEPTGEVLGAPFYVMGHVDGWVPGESPPYPSHGWYAEEATPAERRALVDNGLAALAAVHAVDWRAAGLDFLVGPGVTPGTAHQLALWEAYAERELDGRVHDLMDDAVAWLHAHLPDDPDVGFCWGDPRPGNIFWRGTEVACTTDFEAAAIASPLQDLGWWLMFDRSLHPDGVRAEGDPTLAEQRALYAGHAGTDVPDTTFHEVFAGYRYAAIVVRVLNRLVARGDMPADQPFWRENPASDCLEQLLEEHVR</sequence>
<feature type="domain" description="Aminoglycoside phosphotransferase" evidence="2">
    <location>
        <begin position="75"/>
        <end position="298"/>
    </location>
</feature>
<dbReference type="CDD" id="cd05154">
    <property type="entry name" value="ACAD10_11_N-like"/>
    <property type="match status" value="1"/>
</dbReference>
<dbReference type="PANTHER" id="PTHR21310">
    <property type="entry name" value="AMINOGLYCOSIDE PHOSPHOTRANSFERASE-RELATED-RELATED"/>
    <property type="match status" value="1"/>
</dbReference>
<dbReference type="RefSeq" id="WP_272735631.1">
    <property type="nucleotide sequence ID" value="NZ_CP116942.1"/>
</dbReference>
<dbReference type="Pfam" id="PF01636">
    <property type="entry name" value="APH"/>
    <property type="match status" value="1"/>
</dbReference>
<organism evidence="3 4">
    <name type="scientific">Iamia majanohamensis</name>
    <dbReference type="NCBI Taxonomy" id="467976"/>
    <lineage>
        <taxon>Bacteria</taxon>
        <taxon>Bacillati</taxon>
        <taxon>Actinomycetota</taxon>
        <taxon>Acidimicrobiia</taxon>
        <taxon>Acidimicrobiales</taxon>
        <taxon>Iamiaceae</taxon>
        <taxon>Iamia</taxon>
    </lineage>
</organism>
<dbReference type="AlphaFoldDB" id="A0AAE9Y5X1"/>
<reference evidence="3" key="1">
    <citation type="submission" date="2023-01" db="EMBL/GenBank/DDBJ databases">
        <title>The diversity of Class Acidimicrobiia in South China Sea sediment environments and the proposal of Iamia marina sp. nov., a novel species of the genus Iamia.</title>
        <authorList>
            <person name="He Y."/>
            <person name="Tian X."/>
        </authorList>
    </citation>
    <scope>NUCLEOTIDE SEQUENCE</scope>
    <source>
        <strain evidence="3">DSM 19957</strain>
    </source>
</reference>
<accession>A0AAE9Y5X1</accession>
<dbReference type="InterPro" id="IPR051678">
    <property type="entry name" value="AGP_Transferase"/>
</dbReference>
<feature type="region of interest" description="Disordered" evidence="1">
    <location>
        <begin position="1"/>
        <end position="21"/>
    </location>
</feature>
<evidence type="ECO:0000256" key="1">
    <source>
        <dbReference type="SAM" id="MobiDB-lite"/>
    </source>
</evidence>
<evidence type="ECO:0000313" key="3">
    <source>
        <dbReference type="EMBL" id="WCO66106.1"/>
    </source>
</evidence>
<dbReference type="InterPro" id="IPR011009">
    <property type="entry name" value="Kinase-like_dom_sf"/>
</dbReference>
<dbReference type="PANTHER" id="PTHR21310:SF40">
    <property type="entry name" value="AMINOGLYCOSIDE PHOSPHOTRANSFERASE DOMAIN-CONTAINING PROTEIN-RELATED"/>
    <property type="match status" value="1"/>
</dbReference>
<gene>
    <name evidence="3" type="ORF">PO878_16520</name>
</gene>
<dbReference type="KEGG" id="ima:PO878_16520"/>
<dbReference type="EMBL" id="CP116942">
    <property type="protein sequence ID" value="WCO66106.1"/>
    <property type="molecule type" value="Genomic_DNA"/>
</dbReference>
<dbReference type="SUPFAM" id="SSF56112">
    <property type="entry name" value="Protein kinase-like (PK-like)"/>
    <property type="match status" value="1"/>
</dbReference>
<feature type="compositionally biased region" description="Basic and acidic residues" evidence="1">
    <location>
        <begin position="1"/>
        <end position="11"/>
    </location>
</feature>
<proteinExistence type="predicted"/>
<dbReference type="Gene3D" id="3.90.1200.10">
    <property type="match status" value="1"/>
</dbReference>
<dbReference type="InterPro" id="IPR002575">
    <property type="entry name" value="Aminoglycoside_PTrfase"/>
</dbReference>
<name>A0AAE9Y5X1_9ACTN</name>
<keyword evidence="4" id="KW-1185">Reference proteome</keyword>
<evidence type="ECO:0000313" key="4">
    <source>
        <dbReference type="Proteomes" id="UP001216390"/>
    </source>
</evidence>
<dbReference type="Proteomes" id="UP001216390">
    <property type="component" value="Chromosome"/>
</dbReference>